<keyword evidence="3" id="KW-0732">Signal</keyword>
<keyword evidence="1" id="KW-0540">Nuclease</keyword>
<name>A0ABX2ILV2_9RHOO</name>
<feature type="signal peptide" evidence="3">
    <location>
        <begin position="1"/>
        <end position="23"/>
    </location>
</feature>
<gene>
    <name evidence="4" type="ORF">HJ583_009635</name>
</gene>
<dbReference type="InterPro" id="IPR016191">
    <property type="entry name" value="Ribonuclease/ribotoxin"/>
</dbReference>
<dbReference type="Gene3D" id="3.10.450.30">
    <property type="entry name" value="Microbial ribonucleases"/>
    <property type="match status" value="1"/>
</dbReference>
<evidence type="ECO:0000256" key="3">
    <source>
        <dbReference type="SAM" id="SignalP"/>
    </source>
</evidence>
<keyword evidence="2" id="KW-0378">Hydrolase</keyword>
<dbReference type="InterPro" id="IPR000026">
    <property type="entry name" value="N1-like"/>
</dbReference>
<evidence type="ECO:0000313" key="4">
    <source>
        <dbReference type="EMBL" id="NSL55283.1"/>
    </source>
</evidence>
<proteinExistence type="predicted"/>
<reference evidence="4 5" key="1">
    <citation type="submission" date="2020-06" db="EMBL/GenBank/DDBJ databases">
        <title>Draft genome of Uliginosibacterium sp. IMCC34675.</title>
        <authorList>
            <person name="Song J."/>
        </authorList>
    </citation>
    <scope>NUCLEOTIDE SEQUENCE [LARGE SCALE GENOMIC DNA]</scope>
    <source>
        <strain evidence="4 5">IMCC34675</strain>
    </source>
</reference>
<evidence type="ECO:0000256" key="2">
    <source>
        <dbReference type="ARBA" id="ARBA00022801"/>
    </source>
</evidence>
<dbReference type="Pfam" id="PF00545">
    <property type="entry name" value="Ribonuclease"/>
    <property type="match status" value="1"/>
</dbReference>
<organism evidence="4 5">
    <name type="scientific">Uliginosibacterium aquaticum</name>
    <dbReference type="NCBI Taxonomy" id="2731212"/>
    <lineage>
        <taxon>Bacteria</taxon>
        <taxon>Pseudomonadati</taxon>
        <taxon>Pseudomonadota</taxon>
        <taxon>Betaproteobacteria</taxon>
        <taxon>Rhodocyclales</taxon>
        <taxon>Zoogloeaceae</taxon>
        <taxon>Uliginosibacterium</taxon>
    </lineage>
</organism>
<feature type="chain" id="PRO_5047308572" evidence="3">
    <location>
        <begin position="24"/>
        <end position="124"/>
    </location>
</feature>
<accession>A0ABX2ILV2</accession>
<evidence type="ECO:0000256" key="1">
    <source>
        <dbReference type="ARBA" id="ARBA00022722"/>
    </source>
</evidence>
<sequence length="124" mass="14357">MKFIKHLILVLLALLLSGLQPLAARETLADGSIARIHQSELPPEARDTLRLIERGGPFPYRKDGVVFQNRERRLPAQARAYYREYTVPTPGSRDRGARRIVTGEAREYYYSADHYRSFKRIMQP</sequence>
<dbReference type="RefSeq" id="WP_170021716.1">
    <property type="nucleotide sequence ID" value="NZ_JABCSC020000002.1"/>
</dbReference>
<dbReference type="Proteomes" id="UP000778523">
    <property type="component" value="Unassembled WGS sequence"/>
</dbReference>
<dbReference type="EMBL" id="JABCSC020000002">
    <property type="protein sequence ID" value="NSL55283.1"/>
    <property type="molecule type" value="Genomic_DNA"/>
</dbReference>
<protein>
    <submittedName>
        <fullName evidence="4">Ribonuclease N</fullName>
    </submittedName>
</protein>
<evidence type="ECO:0000313" key="5">
    <source>
        <dbReference type="Proteomes" id="UP000778523"/>
    </source>
</evidence>
<keyword evidence="5" id="KW-1185">Reference proteome</keyword>
<comment type="caution">
    <text evidence="4">The sequence shown here is derived from an EMBL/GenBank/DDBJ whole genome shotgun (WGS) entry which is preliminary data.</text>
</comment>
<dbReference type="SUPFAM" id="SSF53933">
    <property type="entry name" value="Microbial ribonucleases"/>
    <property type="match status" value="1"/>
</dbReference>